<evidence type="ECO:0000259" key="4">
    <source>
        <dbReference type="Pfam" id="PF22725"/>
    </source>
</evidence>
<dbReference type="Proteomes" id="UP001474120">
    <property type="component" value="Unassembled WGS sequence"/>
</dbReference>
<dbReference type="InterPro" id="IPR008354">
    <property type="entry name" value="Glc-Fru_OxRdtase_bac"/>
</dbReference>
<accession>A0ABU9KWA1</accession>
<dbReference type="InterPro" id="IPR036291">
    <property type="entry name" value="NAD(P)-bd_dom_sf"/>
</dbReference>
<gene>
    <name evidence="5" type="ORF">AABB81_00955</name>
</gene>
<comment type="similarity">
    <text evidence="1">Belongs to the Gfo/Idh/MocA family.</text>
</comment>
<dbReference type="Gene3D" id="3.40.50.720">
    <property type="entry name" value="NAD(P)-binding Rossmann-like Domain"/>
    <property type="match status" value="1"/>
</dbReference>
<evidence type="ECO:0000313" key="6">
    <source>
        <dbReference type="Proteomes" id="UP001474120"/>
    </source>
</evidence>
<dbReference type="PANTHER" id="PTHR22604">
    <property type="entry name" value="OXIDOREDUCTASES"/>
    <property type="match status" value="1"/>
</dbReference>
<dbReference type="RefSeq" id="WP_342157989.1">
    <property type="nucleotide sequence ID" value="NZ_JBCDNA010000001.1"/>
</dbReference>
<dbReference type="EMBL" id="JBCDNA010000001">
    <property type="protein sequence ID" value="MEL4454445.1"/>
    <property type="molecule type" value="Genomic_DNA"/>
</dbReference>
<dbReference type="InterPro" id="IPR055170">
    <property type="entry name" value="GFO_IDH_MocA-like_dom"/>
</dbReference>
<keyword evidence="6" id="KW-1185">Reference proteome</keyword>
<feature type="domain" description="GFO/IDH/MocA-like oxidoreductase" evidence="4">
    <location>
        <begin position="179"/>
        <end position="284"/>
    </location>
</feature>
<feature type="domain" description="Gfo/Idh/MocA-like oxidoreductase N-terminal" evidence="3">
    <location>
        <begin position="34"/>
        <end position="158"/>
    </location>
</feature>
<evidence type="ECO:0000259" key="3">
    <source>
        <dbReference type="Pfam" id="PF01408"/>
    </source>
</evidence>
<dbReference type="InterPro" id="IPR000683">
    <property type="entry name" value="Gfo/Idh/MocA-like_OxRdtase_N"/>
</dbReference>
<keyword evidence="2" id="KW-0560">Oxidoreductase</keyword>
<evidence type="ECO:0000256" key="1">
    <source>
        <dbReference type="ARBA" id="ARBA00010928"/>
    </source>
</evidence>
<organism evidence="5 6">
    <name type="scientific">Lutimonas vermicola</name>
    <dbReference type="NCBI Taxonomy" id="414288"/>
    <lineage>
        <taxon>Bacteria</taxon>
        <taxon>Pseudomonadati</taxon>
        <taxon>Bacteroidota</taxon>
        <taxon>Flavobacteriia</taxon>
        <taxon>Flavobacteriales</taxon>
        <taxon>Flavobacteriaceae</taxon>
        <taxon>Lutimonas</taxon>
    </lineage>
</organism>
<dbReference type="PROSITE" id="PS51318">
    <property type="entry name" value="TAT"/>
    <property type="match status" value="1"/>
</dbReference>
<dbReference type="Pfam" id="PF01408">
    <property type="entry name" value="GFO_IDH_MocA"/>
    <property type="match status" value="1"/>
</dbReference>
<evidence type="ECO:0000313" key="5">
    <source>
        <dbReference type="EMBL" id="MEL4454445.1"/>
    </source>
</evidence>
<dbReference type="InterPro" id="IPR006311">
    <property type="entry name" value="TAT_signal"/>
</dbReference>
<dbReference type="SUPFAM" id="SSF51735">
    <property type="entry name" value="NAD(P)-binding Rossmann-fold domains"/>
    <property type="match status" value="1"/>
</dbReference>
<protein>
    <submittedName>
        <fullName evidence="5">Gfo/Idh/MocA family oxidoreductase</fullName>
    </submittedName>
</protein>
<dbReference type="Pfam" id="PF22725">
    <property type="entry name" value="GFO_IDH_MocA_C3"/>
    <property type="match status" value="1"/>
</dbReference>
<comment type="caution">
    <text evidence="5">The sequence shown here is derived from an EMBL/GenBank/DDBJ whole genome shotgun (WGS) entry which is preliminary data.</text>
</comment>
<dbReference type="SUPFAM" id="SSF55347">
    <property type="entry name" value="Glyceraldehyde-3-phosphate dehydrogenase-like, C-terminal domain"/>
    <property type="match status" value="1"/>
</dbReference>
<dbReference type="Gene3D" id="3.30.360.10">
    <property type="entry name" value="Dihydrodipicolinate Reductase, domain 2"/>
    <property type="match status" value="1"/>
</dbReference>
<proteinExistence type="inferred from homology"/>
<dbReference type="PANTHER" id="PTHR22604:SF105">
    <property type="entry name" value="TRANS-1,2-DIHYDROBENZENE-1,2-DIOL DEHYDROGENASE"/>
    <property type="match status" value="1"/>
</dbReference>
<name>A0ABU9KWA1_9FLAO</name>
<sequence>MTNRRSFIKKSGMLAAASAIPMPNFLIPKTKRKIGVALVGLGYYSRDLLAPALQLTEHCELRGIVTGSPDKIPVWQSKYGIPDKNVYNYESMHQISSNDDIDVVYIVLPNSLHKKYTIIGAEAGKHVWCEKPMATTAKDCEEMITACKKNKVQLTIGYRMQHEPVTRKIISMAKSMPFGSLEKLKAEAGFRHGGGDGTHWKLHPELGGGAMFDMGVYPLNAARYATQMEPISVSARIENSRPDLFKVDETTYFDLEFPKGIIATCKTSFAENINHLRVDCQSGWYELKPMQSYRGVGGKSSDGQIFEPFLGNQQARQMDEDALAIIQKTQVLVPGDEGLKDIRIVEAIFRSSANGGKQISL</sequence>
<evidence type="ECO:0000256" key="2">
    <source>
        <dbReference type="ARBA" id="ARBA00023002"/>
    </source>
</evidence>
<reference evidence="5 6" key="1">
    <citation type="submission" date="2024-04" db="EMBL/GenBank/DDBJ databases">
        <title>whole genome sequencing of Lutimonas vermicola strain IMCC1616.</title>
        <authorList>
            <person name="Bae S.S."/>
        </authorList>
    </citation>
    <scope>NUCLEOTIDE SEQUENCE [LARGE SCALE GENOMIC DNA]</scope>
    <source>
        <strain evidence="5 6">IMCC1616</strain>
    </source>
</reference>
<dbReference type="InterPro" id="IPR050984">
    <property type="entry name" value="Gfo/Idh/MocA_domain"/>
</dbReference>
<dbReference type="PRINTS" id="PR01775">
    <property type="entry name" value="GLFROXRDTASE"/>
</dbReference>